<proteinExistence type="predicted"/>
<reference evidence="1" key="1">
    <citation type="submission" date="2020-11" db="EMBL/GenBank/DDBJ databases">
        <authorList>
            <consortium name="DOE Joint Genome Institute"/>
            <person name="Ahrendt S."/>
            <person name="Riley R."/>
            <person name="Andreopoulos W."/>
            <person name="Labutti K."/>
            <person name="Pangilinan J."/>
            <person name="Ruiz-Duenas F.J."/>
            <person name="Barrasa J.M."/>
            <person name="Sanchez-Garcia M."/>
            <person name="Camarero S."/>
            <person name="Miyauchi S."/>
            <person name="Serrano A."/>
            <person name="Linde D."/>
            <person name="Babiker R."/>
            <person name="Drula E."/>
            <person name="Ayuso-Fernandez I."/>
            <person name="Pacheco R."/>
            <person name="Padilla G."/>
            <person name="Ferreira P."/>
            <person name="Barriuso J."/>
            <person name="Kellner H."/>
            <person name="Castanera R."/>
            <person name="Alfaro M."/>
            <person name="Ramirez L."/>
            <person name="Pisabarro A.G."/>
            <person name="Kuo A."/>
            <person name="Tritt A."/>
            <person name="Lipzen A."/>
            <person name="He G."/>
            <person name="Yan M."/>
            <person name="Ng V."/>
            <person name="Cullen D."/>
            <person name="Martin F."/>
            <person name="Rosso M.-N."/>
            <person name="Henrissat B."/>
            <person name="Hibbett D."/>
            <person name="Martinez A.T."/>
            <person name="Grigoriev I.V."/>
        </authorList>
    </citation>
    <scope>NUCLEOTIDE SEQUENCE</scope>
    <source>
        <strain evidence="1">CBS 247.69</strain>
    </source>
</reference>
<dbReference type="EMBL" id="MU150395">
    <property type="protein sequence ID" value="KAF9456940.1"/>
    <property type="molecule type" value="Genomic_DNA"/>
</dbReference>
<evidence type="ECO:0000313" key="1">
    <source>
        <dbReference type="EMBL" id="KAF9456940.1"/>
    </source>
</evidence>
<dbReference type="AlphaFoldDB" id="A0A9P6CCB0"/>
<comment type="caution">
    <text evidence="1">The sequence shown here is derived from an EMBL/GenBank/DDBJ whole genome shotgun (WGS) entry which is preliminary data.</text>
</comment>
<dbReference type="Proteomes" id="UP000807353">
    <property type="component" value="Unassembled WGS sequence"/>
</dbReference>
<gene>
    <name evidence="1" type="ORF">BDZ94DRAFT_1274433</name>
</gene>
<dbReference type="OrthoDB" id="3171382at2759"/>
<evidence type="ECO:0000313" key="2">
    <source>
        <dbReference type="Proteomes" id="UP000807353"/>
    </source>
</evidence>
<protein>
    <submittedName>
        <fullName evidence="1">Uncharacterized protein</fullName>
    </submittedName>
</protein>
<name>A0A9P6CCB0_9AGAR</name>
<sequence>MSTEAVHTPQRARKPPLADWPTIKILTPPKGRFSPKTDEWCLTYCSQTITGRIYSKEPFCRSLCIRKVFAHEVKNIISFKSHRNVGVDGKANYPLPPEGQPNNVPRILGGKSPEDMHNTGQKTTEKASKIWDEGWYLWTSQSRLAIHEKTDSMMMDLAQQRRNAHRREQRKEVWQDYQDYLQRVPNGIDPDLPPSGESNRWWGAIVPPRPIPEFRTQSLLVPLPPNIPPFWDRINKLLAPSYKVITTLRESWVSGEQQQFAQRVWEKTWSNEPFVLASRTLSKAYERWKDREAPPGEDGGST</sequence>
<keyword evidence="2" id="KW-1185">Reference proteome</keyword>
<organism evidence="1 2">
    <name type="scientific">Collybia nuda</name>
    <dbReference type="NCBI Taxonomy" id="64659"/>
    <lineage>
        <taxon>Eukaryota</taxon>
        <taxon>Fungi</taxon>
        <taxon>Dikarya</taxon>
        <taxon>Basidiomycota</taxon>
        <taxon>Agaricomycotina</taxon>
        <taxon>Agaricomycetes</taxon>
        <taxon>Agaricomycetidae</taxon>
        <taxon>Agaricales</taxon>
        <taxon>Tricholomatineae</taxon>
        <taxon>Clitocybaceae</taxon>
        <taxon>Collybia</taxon>
    </lineage>
</organism>
<accession>A0A9P6CCB0</accession>